<comment type="similarity">
    <text evidence="1">Belongs to the LOB domain-containing protein family.</text>
</comment>
<proteinExistence type="inferred from homology"/>
<name>A0A978VZR5_ZIZJJ</name>
<dbReference type="PANTHER" id="PTHR31301">
    <property type="entry name" value="LOB DOMAIN-CONTAINING PROTEIN 4-RELATED"/>
    <property type="match status" value="1"/>
</dbReference>
<accession>A0A978VZR5</accession>
<dbReference type="PROSITE" id="PS50891">
    <property type="entry name" value="LOB"/>
    <property type="match status" value="1"/>
</dbReference>
<evidence type="ECO:0000256" key="1">
    <source>
        <dbReference type="ARBA" id="ARBA00005474"/>
    </source>
</evidence>
<feature type="compositionally biased region" description="Polar residues" evidence="2">
    <location>
        <begin position="218"/>
        <end position="236"/>
    </location>
</feature>
<reference evidence="4" key="1">
    <citation type="journal article" date="2021" name="Front. Plant Sci.">
        <title>Chromosome-Scale Genome Assembly for Chinese Sour Jujube and Insights Into Its Genome Evolution and Domestication Signature.</title>
        <authorList>
            <person name="Shen L.-Y."/>
            <person name="Luo H."/>
            <person name="Wang X.-L."/>
            <person name="Wang X.-M."/>
            <person name="Qiu X.-J."/>
            <person name="Liu H."/>
            <person name="Zhou S.-S."/>
            <person name="Jia K.-H."/>
            <person name="Nie S."/>
            <person name="Bao Y.-T."/>
            <person name="Zhang R.-G."/>
            <person name="Yun Q.-Z."/>
            <person name="Chai Y.-H."/>
            <person name="Lu J.-Y."/>
            <person name="Li Y."/>
            <person name="Zhao S.-W."/>
            <person name="Mao J.-F."/>
            <person name="Jia S.-G."/>
            <person name="Mao Y.-M."/>
        </authorList>
    </citation>
    <scope>NUCLEOTIDE SEQUENCE</scope>
    <source>
        <strain evidence="4">AT0</strain>
        <tissue evidence="4">Leaf</tissue>
    </source>
</reference>
<dbReference type="PANTHER" id="PTHR31301:SF68">
    <property type="entry name" value="LOB DOMAIN-CONTAINING PROTEIN 32-RELATED"/>
    <property type="match status" value="1"/>
</dbReference>
<feature type="domain" description="LOB" evidence="3">
    <location>
        <begin position="14"/>
        <end position="115"/>
    </location>
</feature>
<gene>
    <name evidence="4" type="ORF">FEM48_Zijuj01G0068500</name>
</gene>
<dbReference type="InterPro" id="IPR004883">
    <property type="entry name" value="LOB"/>
</dbReference>
<dbReference type="EMBL" id="JAEACU010000001">
    <property type="protein sequence ID" value="KAH7545199.1"/>
    <property type="molecule type" value="Genomic_DNA"/>
</dbReference>
<evidence type="ECO:0000313" key="5">
    <source>
        <dbReference type="Proteomes" id="UP000813462"/>
    </source>
</evidence>
<organism evidence="4 5">
    <name type="scientific">Ziziphus jujuba var. spinosa</name>
    <dbReference type="NCBI Taxonomy" id="714518"/>
    <lineage>
        <taxon>Eukaryota</taxon>
        <taxon>Viridiplantae</taxon>
        <taxon>Streptophyta</taxon>
        <taxon>Embryophyta</taxon>
        <taxon>Tracheophyta</taxon>
        <taxon>Spermatophyta</taxon>
        <taxon>Magnoliopsida</taxon>
        <taxon>eudicotyledons</taxon>
        <taxon>Gunneridae</taxon>
        <taxon>Pentapetalae</taxon>
        <taxon>rosids</taxon>
        <taxon>fabids</taxon>
        <taxon>Rosales</taxon>
        <taxon>Rhamnaceae</taxon>
        <taxon>Paliureae</taxon>
        <taxon>Ziziphus</taxon>
    </lineage>
</organism>
<feature type="region of interest" description="Disordered" evidence="2">
    <location>
        <begin position="273"/>
        <end position="293"/>
    </location>
</feature>
<evidence type="ECO:0000259" key="3">
    <source>
        <dbReference type="PROSITE" id="PS50891"/>
    </source>
</evidence>
<evidence type="ECO:0000313" key="4">
    <source>
        <dbReference type="EMBL" id="KAH7545199.1"/>
    </source>
</evidence>
<dbReference type="OrthoDB" id="1163093at2759"/>
<comment type="caution">
    <text evidence="4">The sequence shown here is derived from an EMBL/GenBank/DDBJ whole genome shotgun (WGS) entry which is preliminary data.</text>
</comment>
<protein>
    <recommendedName>
        <fullName evidence="3">LOB domain-containing protein</fullName>
    </recommendedName>
</protein>
<feature type="compositionally biased region" description="Low complexity" evidence="2">
    <location>
        <begin position="179"/>
        <end position="193"/>
    </location>
</feature>
<feature type="region of interest" description="Disordered" evidence="2">
    <location>
        <begin position="179"/>
        <end position="238"/>
    </location>
</feature>
<evidence type="ECO:0000256" key="2">
    <source>
        <dbReference type="SAM" id="MobiDB-lite"/>
    </source>
</evidence>
<sequence>MPMSLSSSSSSSHSPCAACKFQRRKCTQECIFAPYFPPDQPQKFTNVHRVYGASNVAKLLNELNSVHREDAVTSLAYEAEARLRDPVYGCVGFISILQNRLRQVQNDLYAAKKELAAYIGPQAMMIQPQPQQAAAADYNINMNMSMPMPMLGIPTGPSQGSGGGGGGQLLIRDSHLQQQQMYEAQPQQQQQQQELVRYNSSSGGFDPVSTLGRGGGFNNHQMGGNGNTSAMNNMSPSLGLDTFDQNVYQIHQPPTQYHHPIEYHQIQAQLLPHQQPQQLHHSHHKSVPDDSQR</sequence>
<dbReference type="Pfam" id="PF03195">
    <property type="entry name" value="LOB"/>
    <property type="match status" value="1"/>
</dbReference>
<dbReference type="Proteomes" id="UP000813462">
    <property type="component" value="Unassembled WGS sequence"/>
</dbReference>
<dbReference type="AlphaFoldDB" id="A0A978VZR5"/>